<evidence type="ECO:0000313" key="6">
    <source>
        <dbReference type="Proteomes" id="UP000441925"/>
    </source>
</evidence>
<keyword evidence="6" id="KW-1185">Reference proteome</keyword>
<sequence length="486" mass="53723">MRLIKNYVDGQWIESKTSDFEDIYNPGDGEVIAKCPLSTRQETKEAIENAYETFKYWGKTSVLKRQKILFKLQQLLVEHTDELARLITLENGKNFKEAKGEVGRGIENVEHASSIANLLMGDNLSTIATDVEVANYKYPIGVIGGIAPFNFPMMVPFWMFPMAIACGNTVVMKPSEKTPILMQRVTELCEEAGVPKGVLNVVNGGVDVVNELLENPQVAGISFVGSKNVGELVYRKGCEHDKRVQALAGAKNHTIVLKDADIEDTVTKAIGGAFGSAGERCMAGSVILVEEEIADEFVEKFTQAAKELKVGDASKDDDVFLGPVIRKENQERTFKYIETGIEEGATLVLDGRKNIPEKGFFVGPTIFDNCKVGMKIWSDEIFAPFVSIIRVKSLKEAIEIAKQNEFANGSCIFTNNAAAIRYFRENIDAGMLGVNLGVPAPVAFFAFSGWKHSFYGDLHCNGKDAIYFYTRRKVVTSQLKTGEFDK</sequence>
<evidence type="ECO:0000256" key="1">
    <source>
        <dbReference type="ARBA" id="ARBA00013048"/>
    </source>
</evidence>
<dbReference type="InterPro" id="IPR016163">
    <property type="entry name" value="Ald_DH_C"/>
</dbReference>
<dbReference type="CDD" id="cd07085">
    <property type="entry name" value="ALDH_F6_MMSDH"/>
    <property type="match status" value="1"/>
</dbReference>
<name>A0A6N7VUU2_9FIRM</name>
<dbReference type="Gene3D" id="3.40.309.10">
    <property type="entry name" value="Aldehyde Dehydrogenase, Chain A, domain 2"/>
    <property type="match status" value="1"/>
</dbReference>
<dbReference type="Pfam" id="PF00171">
    <property type="entry name" value="Aldedh"/>
    <property type="match status" value="1"/>
</dbReference>
<dbReference type="GO" id="GO:0004491">
    <property type="term" value="F:methylmalonate-semialdehyde dehydrogenase (acylating, NAD) activity"/>
    <property type="evidence" value="ECO:0007669"/>
    <property type="project" value="UniProtKB-EC"/>
</dbReference>
<protein>
    <recommendedName>
        <fullName evidence="1">methylmalonate-semialdehyde dehydrogenase (CoA acylating)</fullName>
        <ecNumber evidence="1">1.2.1.27</ecNumber>
    </recommendedName>
</protein>
<dbReference type="FunFam" id="3.40.309.10:FF:000002">
    <property type="entry name" value="Methylmalonate-semialdehyde dehydrogenase (Acylating)"/>
    <property type="match status" value="1"/>
</dbReference>
<dbReference type="GO" id="GO:0006574">
    <property type="term" value="P:L-valine catabolic process"/>
    <property type="evidence" value="ECO:0007669"/>
    <property type="project" value="TreeGrafter"/>
</dbReference>
<proteinExistence type="predicted"/>
<dbReference type="InterPro" id="IPR015590">
    <property type="entry name" value="Aldehyde_DH_dom"/>
</dbReference>
<evidence type="ECO:0000256" key="3">
    <source>
        <dbReference type="ARBA" id="ARBA00023027"/>
    </source>
</evidence>
<accession>A0A6N7VUU2</accession>
<comment type="caution">
    <text evidence="5">The sequence shown here is derived from an EMBL/GenBank/DDBJ whole genome shotgun (WGS) entry which is preliminary data.</text>
</comment>
<reference evidence="5 6" key="1">
    <citation type="submission" date="2019-08" db="EMBL/GenBank/DDBJ databases">
        <title>In-depth cultivation of the pig gut microbiome towards novel bacterial diversity and tailored functional studies.</title>
        <authorList>
            <person name="Wylensek D."/>
            <person name="Hitch T.C.A."/>
            <person name="Clavel T."/>
        </authorList>
    </citation>
    <scope>NUCLEOTIDE SEQUENCE [LARGE SCALE GENOMIC DNA]</scope>
    <source>
        <strain evidence="5 6">WCA-380-WT-2B</strain>
    </source>
</reference>
<dbReference type="InterPro" id="IPR016161">
    <property type="entry name" value="Ald_DH/histidinol_DH"/>
</dbReference>
<feature type="domain" description="Aldehyde dehydrogenase" evidence="4">
    <location>
        <begin position="12"/>
        <end position="475"/>
    </location>
</feature>
<dbReference type="Proteomes" id="UP000441925">
    <property type="component" value="Unassembled WGS sequence"/>
</dbReference>
<dbReference type="PANTHER" id="PTHR43866:SF4">
    <property type="entry name" value="MALONATE-SEMIALDEHYDE DEHYDROGENASE"/>
    <property type="match status" value="1"/>
</dbReference>
<dbReference type="EC" id="1.2.1.27" evidence="1"/>
<evidence type="ECO:0000313" key="5">
    <source>
        <dbReference type="EMBL" id="MSS77833.1"/>
    </source>
</evidence>
<dbReference type="InterPro" id="IPR016162">
    <property type="entry name" value="Ald_DH_N"/>
</dbReference>
<dbReference type="NCBIfam" id="TIGR01722">
    <property type="entry name" value="MMSDH"/>
    <property type="match status" value="1"/>
</dbReference>
<dbReference type="AlphaFoldDB" id="A0A6N7VUU2"/>
<dbReference type="EMBL" id="VULQ01000005">
    <property type="protein sequence ID" value="MSS77833.1"/>
    <property type="molecule type" value="Genomic_DNA"/>
</dbReference>
<dbReference type="PROSITE" id="PS00070">
    <property type="entry name" value="ALDEHYDE_DEHYDR_CYS"/>
    <property type="match status" value="1"/>
</dbReference>
<dbReference type="GO" id="GO:0006210">
    <property type="term" value="P:thymine catabolic process"/>
    <property type="evidence" value="ECO:0007669"/>
    <property type="project" value="TreeGrafter"/>
</dbReference>
<dbReference type="Gene3D" id="3.40.605.10">
    <property type="entry name" value="Aldehyde Dehydrogenase, Chain A, domain 1"/>
    <property type="match status" value="1"/>
</dbReference>
<dbReference type="FunFam" id="3.40.605.10:FF:000003">
    <property type="entry name" value="Methylmalonate-semialdehyde dehydrogenase [acylating]"/>
    <property type="match status" value="1"/>
</dbReference>
<dbReference type="SUPFAM" id="SSF53720">
    <property type="entry name" value="ALDH-like"/>
    <property type="match status" value="1"/>
</dbReference>
<dbReference type="InterPro" id="IPR010061">
    <property type="entry name" value="MeMal-semiAld_DH"/>
</dbReference>
<keyword evidence="2" id="KW-0560">Oxidoreductase</keyword>
<gene>
    <name evidence="5" type="ORF">FYJ26_05295</name>
</gene>
<dbReference type="RefSeq" id="WP_154540371.1">
    <property type="nucleotide sequence ID" value="NZ_VULQ01000005.1"/>
</dbReference>
<dbReference type="PANTHER" id="PTHR43866">
    <property type="entry name" value="MALONATE-SEMIALDEHYDE DEHYDROGENASE"/>
    <property type="match status" value="1"/>
</dbReference>
<dbReference type="InterPro" id="IPR016160">
    <property type="entry name" value="Ald_DH_CS_CYS"/>
</dbReference>
<organism evidence="5 6">
    <name type="scientific">Anaerococcus porci</name>
    <dbReference type="NCBI Taxonomy" id="2652269"/>
    <lineage>
        <taxon>Bacteria</taxon>
        <taxon>Bacillati</taxon>
        <taxon>Bacillota</taxon>
        <taxon>Tissierellia</taxon>
        <taxon>Tissierellales</taxon>
        <taxon>Peptoniphilaceae</taxon>
        <taxon>Anaerococcus</taxon>
    </lineage>
</organism>
<keyword evidence="3" id="KW-0520">NAD</keyword>
<evidence type="ECO:0000259" key="4">
    <source>
        <dbReference type="Pfam" id="PF00171"/>
    </source>
</evidence>
<evidence type="ECO:0000256" key="2">
    <source>
        <dbReference type="ARBA" id="ARBA00023002"/>
    </source>
</evidence>